<dbReference type="RefSeq" id="WP_154432941.1">
    <property type="nucleotide sequence ID" value="NZ_VUMS01000030.1"/>
</dbReference>
<feature type="transmembrane region" description="Helical" evidence="4">
    <location>
        <begin position="57"/>
        <end position="75"/>
    </location>
</feature>
<evidence type="ECO:0000259" key="5">
    <source>
        <dbReference type="Pfam" id="PF14501"/>
    </source>
</evidence>
<feature type="transmembrane region" description="Helical" evidence="4">
    <location>
        <begin position="144"/>
        <end position="162"/>
    </location>
</feature>
<dbReference type="SUPFAM" id="SSF55890">
    <property type="entry name" value="Sporulation response regulatory protein Spo0B"/>
    <property type="match status" value="1"/>
</dbReference>
<keyword evidence="1" id="KW-0597">Phosphoprotein</keyword>
<keyword evidence="2" id="KW-0808">Transferase</keyword>
<dbReference type="Pfam" id="PF14501">
    <property type="entry name" value="HATPase_c_5"/>
    <property type="match status" value="1"/>
</dbReference>
<dbReference type="Gene3D" id="3.30.565.10">
    <property type="entry name" value="Histidine kinase-like ATPase, C-terminal domain"/>
    <property type="match status" value="1"/>
</dbReference>
<dbReference type="GO" id="GO:0000155">
    <property type="term" value="F:phosphorelay sensor kinase activity"/>
    <property type="evidence" value="ECO:0007669"/>
    <property type="project" value="InterPro"/>
</dbReference>
<comment type="caution">
    <text evidence="6">The sequence shown here is derived from an EMBL/GenBank/DDBJ whole genome shotgun (WGS) entry which is preliminary data.</text>
</comment>
<keyword evidence="3" id="KW-0418">Kinase</keyword>
<evidence type="ECO:0000256" key="2">
    <source>
        <dbReference type="ARBA" id="ARBA00022679"/>
    </source>
</evidence>
<feature type="transmembrane region" description="Helical" evidence="4">
    <location>
        <begin position="111"/>
        <end position="132"/>
    </location>
</feature>
<sequence>MGERLYTLMEICNIICCLHFIYNKKIKIDIQSVLLICADCILFELINMYNANRNLSMLMYFLIFIYIIAEFGANIKSSVVANLIYVTVLGVEQLVGVLILTLLRLEFLTDSLSAISINFIAFIILLLIRRELHSLYNFVMKKNFMVSIAFLTTFLVMIKGIFQYKKEMETSVGQFMMLLLVGSLTCILVYSWQNEKENKAKVERELQMHKMYDKSFASLVSAMRKKQHEFHNHLQAIIGMHYMVKTYEELVKEQQKYVGTLLYENKFYRLLSNNWPVLAGFLYSKFLEADAKGIGIKYTLGVEQEMCRIPEFVMIEILGILLDNAIEAVEKIKNPMIYVRVVKEESFLIQVANTVEDLAYGKVIKFFDEGYSSKKGHQGLGLHKIAEYGQRYHFEPRVLKINFEERDCLAIIIEL</sequence>
<feature type="transmembrane region" description="Helical" evidence="4">
    <location>
        <begin position="82"/>
        <end position="105"/>
    </location>
</feature>
<dbReference type="EMBL" id="VUMS01000030">
    <property type="protein sequence ID" value="MST67572.1"/>
    <property type="molecule type" value="Genomic_DNA"/>
</dbReference>
<accession>A0A7X2P5W8</accession>
<gene>
    <name evidence="6" type="ORF">FYJ57_12800</name>
</gene>
<dbReference type="AlphaFoldDB" id="A0A7X2P5W8"/>
<name>A0A7X2P5W8_9FIRM</name>
<evidence type="ECO:0000256" key="3">
    <source>
        <dbReference type="ARBA" id="ARBA00022777"/>
    </source>
</evidence>
<dbReference type="PANTHER" id="PTHR40448">
    <property type="entry name" value="TWO-COMPONENT SENSOR HISTIDINE KINASE"/>
    <property type="match status" value="1"/>
</dbReference>
<evidence type="ECO:0000313" key="6">
    <source>
        <dbReference type="EMBL" id="MST67572.1"/>
    </source>
</evidence>
<dbReference type="PANTHER" id="PTHR40448:SF1">
    <property type="entry name" value="TWO-COMPONENT SENSOR HISTIDINE KINASE"/>
    <property type="match status" value="1"/>
</dbReference>
<keyword evidence="4" id="KW-1133">Transmembrane helix</keyword>
<keyword evidence="4" id="KW-0812">Transmembrane</keyword>
<dbReference type="Proteomes" id="UP000440513">
    <property type="component" value="Unassembled WGS sequence"/>
</dbReference>
<dbReference type="GO" id="GO:0042802">
    <property type="term" value="F:identical protein binding"/>
    <property type="evidence" value="ECO:0007669"/>
    <property type="project" value="TreeGrafter"/>
</dbReference>
<reference evidence="6 7" key="1">
    <citation type="submission" date="2019-08" db="EMBL/GenBank/DDBJ databases">
        <title>In-depth cultivation of the pig gut microbiome towards novel bacterial diversity and tailored functional studies.</title>
        <authorList>
            <person name="Wylensek D."/>
            <person name="Hitch T.C.A."/>
            <person name="Clavel T."/>
        </authorList>
    </citation>
    <scope>NUCLEOTIDE SEQUENCE [LARGE SCALE GENOMIC DNA]</scope>
    <source>
        <strain evidence="6 7">BSM-380-WT-5A</strain>
    </source>
</reference>
<evidence type="ECO:0000256" key="1">
    <source>
        <dbReference type="ARBA" id="ARBA00022553"/>
    </source>
</evidence>
<keyword evidence="7" id="KW-1185">Reference proteome</keyword>
<keyword evidence="4" id="KW-0472">Membrane</keyword>
<dbReference type="InterPro" id="IPR016120">
    <property type="entry name" value="Sig_transdc_His_kin_SpoOB"/>
</dbReference>
<dbReference type="InterPro" id="IPR036890">
    <property type="entry name" value="HATPase_C_sf"/>
</dbReference>
<evidence type="ECO:0000256" key="4">
    <source>
        <dbReference type="SAM" id="Phobius"/>
    </source>
</evidence>
<feature type="transmembrane region" description="Helical" evidence="4">
    <location>
        <begin position="6"/>
        <end position="22"/>
    </location>
</feature>
<evidence type="ECO:0000313" key="7">
    <source>
        <dbReference type="Proteomes" id="UP000440513"/>
    </source>
</evidence>
<feature type="domain" description="Sensor histidine kinase NatK-like C-terminal" evidence="5">
    <location>
        <begin position="314"/>
        <end position="394"/>
    </location>
</feature>
<proteinExistence type="predicted"/>
<organism evidence="6 7">
    <name type="scientific">Oliverpabstia intestinalis</name>
    <dbReference type="NCBI Taxonomy" id="2606633"/>
    <lineage>
        <taxon>Bacteria</taxon>
        <taxon>Bacillati</taxon>
        <taxon>Bacillota</taxon>
        <taxon>Clostridia</taxon>
        <taxon>Lachnospirales</taxon>
        <taxon>Lachnospiraceae</taxon>
        <taxon>Oliverpabstia</taxon>
    </lineage>
</organism>
<dbReference type="InterPro" id="IPR032834">
    <property type="entry name" value="NatK-like_C"/>
</dbReference>
<protein>
    <submittedName>
        <fullName evidence="6">GHKL domain-containing protein</fullName>
    </submittedName>
</protein>
<feature type="transmembrane region" description="Helical" evidence="4">
    <location>
        <begin position="174"/>
        <end position="192"/>
    </location>
</feature>
<dbReference type="SUPFAM" id="SSF55874">
    <property type="entry name" value="ATPase domain of HSP90 chaperone/DNA topoisomerase II/histidine kinase"/>
    <property type="match status" value="1"/>
</dbReference>